<keyword evidence="3" id="KW-1185">Reference proteome</keyword>
<sequence>MNLLRAADNPPLDAWEVTERGPAPPPLAVETHGPAAEARQPDPVREAVRWRCGLRWAGVPRGERCGLARGPSIEKLPCWWGSTVEDAPASLVNPQAEACGQATAQ</sequence>
<feature type="region of interest" description="Disordered" evidence="1">
    <location>
        <begin position="1"/>
        <end position="43"/>
    </location>
</feature>
<proteinExistence type="predicted"/>
<protein>
    <submittedName>
        <fullName evidence="2">Uncharacterized protein</fullName>
    </submittedName>
</protein>
<evidence type="ECO:0000313" key="2">
    <source>
        <dbReference type="EMBL" id="KAJ1116143.1"/>
    </source>
</evidence>
<reference evidence="2" key="1">
    <citation type="journal article" date="2022" name="bioRxiv">
        <title>Sequencing and chromosome-scale assembly of the giantPleurodeles waltlgenome.</title>
        <authorList>
            <person name="Brown T."/>
            <person name="Elewa A."/>
            <person name="Iarovenko S."/>
            <person name="Subramanian E."/>
            <person name="Araus A.J."/>
            <person name="Petzold A."/>
            <person name="Susuki M."/>
            <person name="Suzuki K.-i.T."/>
            <person name="Hayashi T."/>
            <person name="Toyoda A."/>
            <person name="Oliveira C."/>
            <person name="Osipova E."/>
            <person name="Leigh N.D."/>
            <person name="Simon A."/>
            <person name="Yun M.H."/>
        </authorList>
    </citation>
    <scope>NUCLEOTIDE SEQUENCE</scope>
    <source>
        <strain evidence="2">20211129_DDA</strain>
        <tissue evidence="2">Liver</tissue>
    </source>
</reference>
<dbReference type="Proteomes" id="UP001066276">
    <property type="component" value="Chromosome 8"/>
</dbReference>
<organism evidence="2 3">
    <name type="scientific">Pleurodeles waltl</name>
    <name type="common">Iberian ribbed newt</name>
    <dbReference type="NCBI Taxonomy" id="8319"/>
    <lineage>
        <taxon>Eukaryota</taxon>
        <taxon>Metazoa</taxon>
        <taxon>Chordata</taxon>
        <taxon>Craniata</taxon>
        <taxon>Vertebrata</taxon>
        <taxon>Euteleostomi</taxon>
        <taxon>Amphibia</taxon>
        <taxon>Batrachia</taxon>
        <taxon>Caudata</taxon>
        <taxon>Salamandroidea</taxon>
        <taxon>Salamandridae</taxon>
        <taxon>Pleurodelinae</taxon>
        <taxon>Pleurodeles</taxon>
    </lineage>
</organism>
<evidence type="ECO:0000313" key="3">
    <source>
        <dbReference type="Proteomes" id="UP001066276"/>
    </source>
</evidence>
<evidence type="ECO:0000256" key="1">
    <source>
        <dbReference type="SAM" id="MobiDB-lite"/>
    </source>
</evidence>
<accession>A0AAV7NSA3</accession>
<name>A0AAV7NSA3_PLEWA</name>
<dbReference type="EMBL" id="JANPWB010000012">
    <property type="protein sequence ID" value="KAJ1116143.1"/>
    <property type="molecule type" value="Genomic_DNA"/>
</dbReference>
<gene>
    <name evidence="2" type="ORF">NDU88_004362</name>
</gene>
<dbReference type="AlphaFoldDB" id="A0AAV7NSA3"/>
<comment type="caution">
    <text evidence="2">The sequence shown here is derived from an EMBL/GenBank/DDBJ whole genome shotgun (WGS) entry which is preliminary data.</text>
</comment>